<dbReference type="PANTHER" id="PTHR34606:SF4">
    <property type="entry name" value="OUTER MEMBRANE LIPOPROTEIN DOLP"/>
    <property type="match status" value="1"/>
</dbReference>
<dbReference type="Pfam" id="PF04972">
    <property type="entry name" value="BON"/>
    <property type="match status" value="3"/>
</dbReference>
<evidence type="ECO:0000259" key="2">
    <source>
        <dbReference type="PROSITE" id="PS50914"/>
    </source>
</evidence>
<dbReference type="SMART" id="SM00749">
    <property type="entry name" value="BON"/>
    <property type="match status" value="2"/>
</dbReference>
<keyword evidence="1" id="KW-0732">Signal</keyword>
<evidence type="ECO:0000313" key="4">
    <source>
        <dbReference type="Proteomes" id="UP000294829"/>
    </source>
</evidence>
<dbReference type="PROSITE" id="PS50914">
    <property type="entry name" value="BON"/>
    <property type="match status" value="3"/>
</dbReference>
<dbReference type="OrthoDB" id="870892at2"/>
<dbReference type="Proteomes" id="UP000294829">
    <property type="component" value="Unassembled WGS sequence"/>
</dbReference>
<dbReference type="RefSeq" id="WP_133325975.1">
    <property type="nucleotide sequence ID" value="NZ_SMYL01000002.1"/>
</dbReference>
<protein>
    <submittedName>
        <fullName evidence="3">BON domain-containing protein</fullName>
    </submittedName>
</protein>
<feature type="domain" description="BON" evidence="2">
    <location>
        <begin position="3"/>
        <end position="71"/>
    </location>
</feature>
<evidence type="ECO:0000313" key="3">
    <source>
        <dbReference type="EMBL" id="TDK67082.1"/>
    </source>
</evidence>
<reference evidence="3 4" key="1">
    <citation type="submission" date="2019-03" db="EMBL/GenBank/DDBJ databases">
        <title>Sapientia aquatica gen. nov., sp. nov., isolated from a crater lake.</title>
        <authorList>
            <person name="Felfoldi T."/>
            <person name="Szabo A."/>
            <person name="Toth E."/>
            <person name="Schumann P."/>
            <person name="Keki Z."/>
            <person name="Marialigeti K."/>
            <person name="Mathe I."/>
        </authorList>
    </citation>
    <scope>NUCLEOTIDE SEQUENCE [LARGE SCALE GENOMIC DNA]</scope>
    <source>
        <strain evidence="3 4">SA-152</strain>
    </source>
</reference>
<dbReference type="Gene3D" id="3.30.1340.30">
    <property type="match status" value="3"/>
</dbReference>
<gene>
    <name evidence="3" type="ORF">E2I14_04745</name>
</gene>
<dbReference type="AlphaFoldDB" id="A0A4R5W3D3"/>
<dbReference type="InterPro" id="IPR014004">
    <property type="entry name" value="Transpt-assoc_nodulatn_dom_bac"/>
</dbReference>
<keyword evidence="4" id="KW-1185">Reference proteome</keyword>
<feature type="domain" description="BON" evidence="2">
    <location>
        <begin position="149"/>
        <end position="217"/>
    </location>
</feature>
<dbReference type="InterPro" id="IPR051686">
    <property type="entry name" value="Lipoprotein_DolP"/>
</dbReference>
<dbReference type="PANTHER" id="PTHR34606">
    <property type="entry name" value="BON DOMAIN-CONTAINING PROTEIN"/>
    <property type="match status" value="1"/>
</dbReference>
<dbReference type="EMBL" id="SMYL01000002">
    <property type="protein sequence ID" value="TDK67082.1"/>
    <property type="molecule type" value="Genomic_DNA"/>
</dbReference>
<sequence>MKTDAELQQDILDELRWEQSINATRLGVEVKDGVVTLTGHVDKFTDKWNAEEVVQRVSGIKALAIEIEVSLPGTSQRTDGDIASAAQNILDWNTYLPKDRVHVMVEDGWITLTGTVDWEYQKLALKNSLSPLLGVTGVSDQISISPTVSSVTVKDDIESALRRRARFNEHSISVHVDHADVTLSGSVDSWSERELANHAAWGTPGVHSVINNIKVAL</sequence>
<feature type="domain" description="BON" evidence="2">
    <location>
        <begin position="78"/>
        <end position="146"/>
    </location>
</feature>
<proteinExistence type="predicted"/>
<comment type="caution">
    <text evidence="3">The sequence shown here is derived from an EMBL/GenBank/DDBJ whole genome shotgun (WGS) entry which is preliminary data.</text>
</comment>
<name>A0A4R5W3D3_9BURK</name>
<dbReference type="InterPro" id="IPR007055">
    <property type="entry name" value="BON_dom"/>
</dbReference>
<organism evidence="3 4">
    <name type="scientific">Sapientia aquatica</name>
    <dbReference type="NCBI Taxonomy" id="1549640"/>
    <lineage>
        <taxon>Bacteria</taxon>
        <taxon>Pseudomonadati</taxon>
        <taxon>Pseudomonadota</taxon>
        <taxon>Betaproteobacteria</taxon>
        <taxon>Burkholderiales</taxon>
        <taxon>Oxalobacteraceae</taxon>
        <taxon>Sapientia</taxon>
    </lineage>
</organism>
<accession>A0A4R5W3D3</accession>
<evidence type="ECO:0000256" key="1">
    <source>
        <dbReference type="ARBA" id="ARBA00022729"/>
    </source>
</evidence>